<evidence type="ECO:0000256" key="14">
    <source>
        <dbReference type="RuleBase" id="RU000591"/>
    </source>
</evidence>
<dbReference type="AlphaFoldDB" id="A0A8T7M8S6"/>
<reference evidence="18 20" key="1">
    <citation type="submission" date="2020-06" db="EMBL/GenBank/DDBJ databases">
        <title>Anoxygenic phototrophic Chloroflexota member uses a Type I reaction center.</title>
        <authorList>
            <person name="Tsuji J.M."/>
            <person name="Shaw N.A."/>
            <person name="Nagashima S."/>
            <person name="Venkiteswaran J."/>
            <person name="Schiff S.L."/>
            <person name="Hanada S."/>
            <person name="Tank M."/>
            <person name="Neufeld J.D."/>
        </authorList>
    </citation>
    <scope>NUCLEOTIDE SEQUENCE [LARGE SCALE GENOMIC DNA]</scope>
    <source>
        <strain evidence="18">L227-S17</strain>
    </source>
</reference>
<dbReference type="RefSeq" id="WP_341470404.1">
    <property type="nucleotide sequence ID" value="NZ_CP128400.1"/>
</dbReference>
<dbReference type="PANTHER" id="PTHR10046">
    <property type="entry name" value="ATP DEPENDENT LON PROTEASE FAMILY MEMBER"/>
    <property type="match status" value="1"/>
</dbReference>
<accession>A0A8T7M8S6</accession>
<dbReference type="InterPro" id="IPR003111">
    <property type="entry name" value="Lon_prtase_N"/>
</dbReference>
<evidence type="ECO:0000256" key="4">
    <source>
        <dbReference type="ARBA" id="ARBA00022741"/>
    </source>
</evidence>
<evidence type="ECO:0000256" key="9">
    <source>
        <dbReference type="HAMAP-Rule" id="MF_01973"/>
    </source>
</evidence>
<evidence type="ECO:0000313" key="21">
    <source>
        <dbReference type="Proteomes" id="UP001431572"/>
    </source>
</evidence>
<dbReference type="PROSITE" id="PS51786">
    <property type="entry name" value="LON_PROTEOLYTIC"/>
    <property type="match status" value="1"/>
</dbReference>
<reference evidence="19" key="2">
    <citation type="journal article" date="2024" name="Nature">
        <title>Anoxygenic phototroph of the Chloroflexota uses a type I reaction centre.</title>
        <authorList>
            <person name="Tsuji J.M."/>
            <person name="Shaw N.A."/>
            <person name="Nagashima S."/>
            <person name="Venkiteswaran J.J."/>
            <person name="Schiff S.L."/>
            <person name="Watanabe T."/>
            <person name="Fukui M."/>
            <person name="Hanada S."/>
            <person name="Tank M."/>
            <person name="Neufeld J.D."/>
        </authorList>
    </citation>
    <scope>NUCLEOTIDE SEQUENCE</scope>
    <source>
        <strain evidence="19">L227-S17</strain>
    </source>
</reference>
<evidence type="ECO:0000256" key="3">
    <source>
        <dbReference type="ARBA" id="ARBA00022670"/>
    </source>
</evidence>
<feature type="region of interest" description="Disordered" evidence="15">
    <location>
        <begin position="829"/>
        <end position="868"/>
    </location>
</feature>
<dbReference type="GO" id="GO:0006515">
    <property type="term" value="P:protein quality control for misfolded or incompletely synthesized proteins"/>
    <property type="evidence" value="ECO:0007669"/>
    <property type="project" value="UniProtKB-UniRule"/>
</dbReference>
<dbReference type="GO" id="GO:0005737">
    <property type="term" value="C:cytoplasm"/>
    <property type="evidence" value="ECO:0007669"/>
    <property type="project" value="UniProtKB-SubCell"/>
</dbReference>
<dbReference type="InterPro" id="IPR027417">
    <property type="entry name" value="P-loop_NTPase"/>
</dbReference>
<dbReference type="NCBIfam" id="TIGR00763">
    <property type="entry name" value="lon"/>
    <property type="match status" value="1"/>
</dbReference>
<comment type="similarity">
    <text evidence="9 10 13 14">Belongs to the peptidase S16 family.</text>
</comment>
<dbReference type="CDD" id="cd19500">
    <property type="entry name" value="RecA-like_Lon"/>
    <property type="match status" value="1"/>
</dbReference>
<sequence>MSDIEQGEPPLTEEEPQKEPKKENEFPFIPLKNVVVFPGVPVKLVIGSRSMVALEEAQQHYGGRIVVAAQREKPPTNDLEPPTPADYRNELYRVGTLVTITSVQRPTEPSGTTEIGVEGINRVKITRFLPLSAHPNRVQLVESVNLPEINVPYSPQIEGMMRHAKELFNQLAGLNSRISPESLEYASGIRSSGYLADYIAAHLPKASSERIVPEKQPILEEVNVEERLNQICVILATEIELLELDGRIRNKVRQQIDKNQREFYLREQLKAIHDELSGESGNEILEIRKKIEEKNLPFDITDKMLKELNRLERMSSVSPESNVVRTYLDWVLALPWNESTDDNLDVVHAASVLDADHYGLEKVKDRILEFLAVRQLTSKAEKRMKGPILCLAGPPGVGKTSLGQSIARAMGRKFVRISLGGVRDEAEVRGHRRTYVGALPGRLIAALKQAGTRNPVMLLDEVDKMSSDFRGDPTAALLEVLDPEQNGTFVDHYIDLPFDLSEVLFITTANYVPNIPRPLLDRMELIEIGGYTEEEKLQIGRRFLLTKQLEAHALESSALQISEKMMRTIIRNYTREAGVRNLERRLATVCRKTARLMVEGKVKRLALSQHYLEQFLGIPYFAMTPEVGHNQIGIALGLGVTGHGGEILPVEVVTMPGRGNLIVTGRLGEVMQESAKAALSYAKSRSKELGIDVAALEKLDLHIHLPEGATPKDGPSAGITIAVALISALSHRRVRTDTAMTGEITLRGRVLPIGGLKDKSLAAHRAGIKRIITSADNRRDVPELPKIVLKDLEWIWVDSMDEVMREVFVVEDIPPALIEKVEESLPMAAAEPTAIHQNSKDSKVPINSELSEQILPTQEPPIANSEGN</sequence>
<dbReference type="SMART" id="SM00464">
    <property type="entry name" value="LON"/>
    <property type="match status" value="1"/>
</dbReference>
<dbReference type="GO" id="GO:0034605">
    <property type="term" value="P:cellular response to heat"/>
    <property type="evidence" value="ECO:0007669"/>
    <property type="project" value="UniProtKB-UniRule"/>
</dbReference>
<dbReference type="Gene3D" id="1.20.5.5270">
    <property type="match status" value="1"/>
</dbReference>
<dbReference type="InterPro" id="IPR020568">
    <property type="entry name" value="Ribosomal_Su5_D2-typ_SF"/>
</dbReference>
<dbReference type="Proteomes" id="UP000521676">
    <property type="component" value="Unassembled WGS sequence"/>
</dbReference>
<dbReference type="GO" id="GO:0005524">
    <property type="term" value="F:ATP binding"/>
    <property type="evidence" value="ECO:0007669"/>
    <property type="project" value="UniProtKB-UniRule"/>
</dbReference>
<dbReference type="GO" id="GO:0004176">
    <property type="term" value="F:ATP-dependent peptidase activity"/>
    <property type="evidence" value="ECO:0007669"/>
    <property type="project" value="UniProtKB-UniRule"/>
</dbReference>
<evidence type="ECO:0000256" key="10">
    <source>
        <dbReference type="PIRNR" id="PIRNR001174"/>
    </source>
</evidence>
<evidence type="ECO:0000259" key="16">
    <source>
        <dbReference type="PROSITE" id="PS51786"/>
    </source>
</evidence>
<feature type="active site" evidence="9 11">
    <location>
        <position position="716"/>
    </location>
</feature>
<dbReference type="FunFam" id="3.40.50.300:FF:000382">
    <property type="entry name" value="Lon protease homolog 2, peroxisomal"/>
    <property type="match status" value="1"/>
</dbReference>
<feature type="binding site" evidence="9 12">
    <location>
        <begin position="393"/>
        <end position="400"/>
    </location>
    <ligand>
        <name>ATP</name>
        <dbReference type="ChEBI" id="CHEBI:30616"/>
    </ligand>
</feature>
<dbReference type="InterPro" id="IPR027065">
    <property type="entry name" value="Lon_Prtase"/>
</dbReference>
<dbReference type="SUPFAM" id="SSF52540">
    <property type="entry name" value="P-loop containing nucleoside triphosphate hydrolases"/>
    <property type="match status" value="1"/>
</dbReference>
<evidence type="ECO:0000256" key="8">
    <source>
        <dbReference type="ARBA" id="ARBA00023016"/>
    </source>
</evidence>
<dbReference type="InterPro" id="IPR008269">
    <property type="entry name" value="Lon_proteolytic"/>
</dbReference>
<dbReference type="Gene3D" id="2.30.130.40">
    <property type="entry name" value="LON domain-like"/>
    <property type="match status" value="1"/>
</dbReference>
<feature type="domain" description="Lon N-terminal" evidence="17">
    <location>
        <begin position="26"/>
        <end position="239"/>
    </location>
</feature>
<dbReference type="InterPro" id="IPR015947">
    <property type="entry name" value="PUA-like_sf"/>
</dbReference>
<evidence type="ECO:0000256" key="7">
    <source>
        <dbReference type="ARBA" id="ARBA00022840"/>
    </source>
</evidence>
<comment type="subunit">
    <text evidence="9 10">Homohexamer. Organized in a ring with a central cavity.</text>
</comment>
<dbReference type="Gene3D" id="3.40.50.300">
    <property type="entry name" value="P-loop containing nucleotide triphosphate hydrolases"/>
    <property type="match status" value="1"/>
</dbReference>
<feature type="region of interest" description="Disordered" evidence="15">
    <location>
        <begin position="1"/>
        <end position="23"/>
    </location>
</feature>
<dbReference type="SUPFAM" id="SSF88697">
    <property type="entry name" value="PUA domain-like"/>
    <property type="match status" value="1"/>
</dbReference>
<dbReference type="InterPro" id="IPR004815">
    <property type="entry name" value="Lon_bac/euk-typ"/>
</dbReference>
<feature type="domain" description="Lon proteolytic" evidence="16">
    <location>
        <begin position="629"/>
        <end position="810"/>
    </location>
</feature>
<dbReference type="FunFam" id="1.20.5.5270:FF:000002">
    <property type="entry name" value="Lon protease homolog"/>
    <property type="match status" value="1"/>
</dbReference>
<keyword evidence="7 9" id="KW-0067">ATP-binding</keyword>
<dbReference type="SMART" id="SM00382">
    <property type="entry name" value="AAA"/>
    <property type="match status" value="1"/>
</dbReference>
<dbReference type="EMBL" id="JACATZ010000003">
    <property type="protein sequence ID" value="NWJ48568.1"/>
    <property type="molecule type" value="Genomic_DNA"/>
</dbReference>
<comment type="subcellular location">
    <subcellularLocation>
        <location evidence="1 9 10">Cytoplasm</location>
    </subcellularLocation>
</comment>
<dbReference type="PIRSF" id="PIRSF001174">
    <property type="entry name" value="Lon_proteas"/>
    <property type="match status" value="1"/>
</dbReference>
<dbReference type="SUPFAM" id="SSF54211">
    <property type="entry name" value="Ribosomal protein S5 domain 2-like"/>
    <property type="match status" value="1"/>
</dbReference>
<evidence type="ECO:0000256" key="6">
    <source>
        <dbReference type="ARBA" id="ARBA00022825"/>
    </source>
</evidence>
<evidence type="ECO:0000313" key="20">
    <source>
        <dbReference type="Proteomes" id="UP000521676"/>
    </source>
</evidence>
<dbReference type="Pfam" id="PF05362">
    <property type="entry name" value="Lon_C"/>
    <property type="match status" value="1"/>
</dbReference>
<dbReference type="InterPro" id="IPR046336">
    <property type="entry name" value="Lon_prtase_N_sf"/>
</dbReference>
<keyword evidence="4 9" id="KW-0547">Nucleotide-binding</keyword>
<dbReference type="Gene3D" id="1.10.8.60">
    <property type="match status" value="1"/>
</dbReference>
<keyword evidence="5 9" id="KW-0378">Hydrolase</keyword>
<evidence type="ECO:0000313" key="18">
    <source>
        <dbReference type="EMBL" id="NWJ48568.1"/>
    </source>
</evidence>
<evidence type="ECO:0000256" key="11">
    <source>
        <dbReference type="PIRSR" id="PIRSR001174-1"/>
    </source>
</evidence>
<proteinExistence type="evidence at transcript level"/>
<evidence type="ECO:0000256" key="13">
    <source>
        <dbReference type="PROSITE-ProRule" id="PRU01122"/>
    </source>
</evidence>
<protein>
    <recommendedName>
        <fullName evidence="9 10">Lon protease</fullName>
        <ecNumber evidence="9 10">3.4.21.53</ecNumber>
    </recommendedName>
    <alternativeName>
        <fullName evidence="9">ATP-dependent protease La</fullName>
    </alternativeName>
</protein>
<evidence type="ECO:0000256" key="1">
    <source>
        <dbReference type="ARBA" id="ARBA00004496"/>
    </source>
</evidence>
<keyword evidence="3 9" id="KW-0645">Protease</keyword>
<dbReference type="PROSITE" id="PS51787">
    <property type="entry name" value="LON_N"/>
    <property type="match status" value="1"/>
</dbReference>
<comment type="catalytic activity">
    <reaction evidence="9 10 13">
        <text>Hydrolysis of proteins in presence of ATP.</text>
        <dbReference type="EC" id="3.4.21.53"/>
    </reaction>
</comment>
<comment type="function">
    <text evidence="9">ATP-dependent serine protease that mediates the selective degradation of mutant and abnormal proteins as well as certain short-lived regulatory proteins. Required for cellular homeostasis and for survival from DNA damage and developmental changes induced by stress. Degrades polypeptides processively to yield small peptide fragments that are 5 to 10 amino acids long. Binds to DNA in a double-stranded, site-specific manner.</text>
</comment>
<dbReference type="Gene3D" id="3.30.230.10">
    <property type="match status" value="1"/>
</dbReference>
<organism evidence="18 20">
    <name type="scientific">Candidatus Chlorohelix allophototropha</name>
    <dbReference type="NCBI Taxonomy" id="3003348"/>
    <lineage>
        <taxon>Bacteria</taxon>
        <taxon>Bacillati</taxon>
        <taxon>Chloroflexota</taxon>
        <taxon>Chloroflexia</taxon>
        <taxon>Candidatus Chloroheliales</taxon>
        <taxon>Candidatus Chloroheliaceae</taxon>
        <taxon>Candidatus Chlorohelix</taxon>
    </lineage>
</organism>
<dbReference type="EMBL" id="CP128400">
    <property type="protein sequence ID" value="WJW68498.1"/>
    <property type="molecule type" value="Genomic_DNA"/>
</dbReference>
<keyword evidence="21" id="KW-1185">Reference proteome</keyword>
<dbReference type="Pfam" id="PF22667">
    <property type="entry name" value="Lon_lid"/>
    <property type="match status" value="1"/>
</dbReference>
<evidence type="ECO:0000259" key="17">
    <source>
        <dbReference type="PROSITE" id="PS51787"/>
    </source>
</evidence>
<dbReference type="InterPro" id="IPR054594">
    <property type="entry name" value="Lon_lid"/>
</dbReference>
<evidence type="ECO:0000313" key="19">
    <source>
        <dbReference type="EMBL" id="WJW68498.1"/>
    </source>
</evidence>
<dbReference type="PRINTS" id="PR00830">
    <property type="entry name" value="ENDOLAPTASE"/>
</dbReference>
<dbReference type="Gene3D" id="1.20.58.1480">
    <property type="match status" value="1"/>
</dbReference>
<name>A0A8T7M8S6_9CHLR</name>
<feature type="active site" evidence="9 11">
    <location>
        <position position="759"/>
    </location>
</feature>
<dbReference type="InterPro" id="IPR014721">
    <property type="entry name" value="Ribsml_uS5_D2-typ_fold_subgr"/>
</dbReference>
<dbReference type="Proteomes" id="UP001431572">
    <property type="component" value="Chromosome 2"/>
</dbReference>
<evidence type="ECO:0000256" key="2">
    <source>
        <dbReference type="ARBA" id="ARBA00022490"/>
    </source>
</evidence>
<evidence type="ECO:0000256" key="12">
    <source>
        <dbReference type="PIRSR" id="PIRSR001174-2"/>
    </source>
</evidence>
<dbReference type="Pfam" id="PF02190">
    <property type="entry name" value="LON_substr_bdg"/>
    <property type="match status" value="1"/>
</dbReference>
<comment type="induction">
    <text evidence="9">By heat shock.</text>
</comment>
<gene>
    <name evidence="9 18" type="primary">lon</name>
    <name evidence="18" type="ORF">HXX08_22140</name>
    <name evidence="19" type="ORF">OZ401_004112</name>
</gene>
<dbReference type="InterPro" id="IPR027543">
    <property type="entry name" value="Lon_bac"/>
</dbReference>
<evidence type="ECO:0000256" key="15">
    <source>
        <dbReference type="SAM" id="MobiDB-lite"/>
    </source>
</evidence>
<dbReference type="GO" id="GO:0004252">
    <property type="term" value="F:serine-type endopeptidase activity"/>
    <property type="evidence" value="ECO:0007669"/>
    <property type="project" value="UniProtKB-UniRule"/>
</dbReference>
<dbReference type="Pfam" id="PF00004">
    <property type="entry name" value="AAA"/>
    <property type="match status" value="1"/>
</dbReference>
<keyword evidence="6 9" id="KW-0720">Serine protease</keyword>
<dbReference type="PROSITE" id="PS01046">
    <property type="entry name" value="LON_SER"/>
    <property type="match status" value="1"/>
</dbReference>
<dbReference type="HAMAP" id="MF_01973">
    <property type="entry name" value="lon_bact"/>
    <property type="match status" value="1"/>
</dbReference>
<keyword evidence="2 9" id="KW-0963">Cytoplasm</keyword>
<dbReference type="InterPro" id="IPR008268">
    <property type="entry name" value="Peptidase_S16_AS"/>
</dbReference>
<dbReference type="InterPro" id="IPR003959">
    <property type="entry name" value="ATPase_AAA_core"/>
</dbReference>
<evidence type="ECO:0000256" key="5">
    <source>
        <dbReference type="ARBA" id="ARBA00022801"/>
    </source>
</evidence>
<dbReference type="GO" id="GO:0016887">
    <property type="term" value="F:ATP hydrolysis activity"/>
    <property type="evidence" value="ECO:0007669"/>
    <property type="project" value="UniProtKB-UniRule"/>
</dbReference>
<dbReference type="EC" id="3.4.21.53" evidence="9 10"/>
<keyword evidence="8 9" id="KW-0346">Stress response</keyword>
<dbReference type="GO" id="GO:0043565">
    <property type="term" value="F:sequence-specific DNA binding"/>
    <property type="evidence" value="ECO:0007669"/>
    <property type="project" value="UniProtKB-UniRule"/>
</dbReference>
<dbReference type="InterPro" id="IPR003593">
    <property type="entry name" value="AAA+_ATPase"/>
</dbReference>